<proteinExistence type="predicted"/>
<gene>
    <name evidence="2" type="primary">OSJNBa0031J07.25</name>
</gene>
<sequence>MATSGRPPLLLQSSPRCAATTTSSTAPNRTPAPSSLPQSPTEIAFSTQARGRHRVCRLQPPLVAVPGHLELRRSLHQLHDIKPHLSHHFPAAGTAISPRSSVLPALGRTSAMVASRRSAVLDPNPRSTAANPRRRPPSRLRLAVPSSR</sequence>
<dbReference type="AlphaFoldDB" id="Q5Z5I0"/>
<feature type="compositionally biased region" description="Polar residues" evidence="1">
    <location>
        <begin position="11"/>
        <end position="49"/>
    </location>
</feature>
<reference evidence="3" key="1">
    <citation type="journal article" date="2005" name="Nature">
        <title>The map-based sequence of the rice genome.</title>
        <authorList>
            <consortium name="International rice genome sequencing project (IRGSP)"/>
            <person name="Matsumoto T."/>
            <person name="Wu J."/>
            <person name="Kanamori H."/>
            <person name="Katayose Y."/>
            <person name="Fujisawa M."/>
            <person name="Namiki N."/>
            <person name="Mizuno H."/>
            <person name="Yamamoto K."/>
            <person name="Antonio B.A."/>
            <person name="Baba T."/>
            <person name="Sakata K."/>
            <person name="Nagamura Y."/>
            <person name="Aoki H."/>
            <person name="Arikawa K."/>
            <person name="Arita K."/>
            <person name="Bito T."/>
            <person name="Chiden Y."/>
            <person name="Fujitsuka N."/>
            <person name="Fukunaka R."/>
            <person name="Hamada M."/>
            <person name="Harada C."/>
            <person name="Hayashi A."/>
            <person name="Hijishita S."/>
            <person name="Honda M."/>
            <person name="Hosokawa S."/>
            <person name="Ichikawa Y."/>
            <person name="Idonuma A."/>
            <person name="Iijima M."/>
            <person name="Ikeda M."/>
            <person name="Ikeno M."/>
            <person name="Ito K."/>
            <person name="Ito S."/>
            <person name="Ito T."/>
            <person name="Ito Y."/>
            <person name="Ito Y."/>
            <person name="Iwabuchi A."/>
            <person name="Kamiya K."/>
            <person name="Karasawa W."/>
            <person name="Kurita K."/>
            <person name="Katagiri S."/>
            <person name="Kikuta A."/>
            <person name="Kobayashi H."/>
            <person name="Kobayashi N."/>
            <person name="Machita K."/>
            <person name="Maehara T."/>
            <person name="Masukawa M."/>
            <person name="Mizubayashi T."/>
            <person name="Mukai Y."/>
            <person name="Nagasaki H."/>
            <person name="Nagata Y."/>
            <person name="Naito S."/>
            <person name="Nakashima M."/>
            <person name="Nakama Y."/>
            <person name="Nakamichi Y."/>
            <person name="Nakamura M."/>
            <person name="Meguro A."/>
            <person name="Negishi M."/>
            <person name="Ohta I."/>
            <person name="Ohta T."/>
            <person name="Okamoto M."/>
            <person name="Ono N."/>
            <person name="Saji S."/>
            <person name="Sakaguchi M."/>
            <person name="Sakai K."/>
            <person name="Shibata M."/>
            <person name="Shimokawa T."/>
            <person name="Song J."/>
            <person name="Takazaki Y."/>
            <person name="Terasawa K."/>
            <person name="Tsugane M."/>
            <person name="Tsuji K."/>
            <person name="Ueda S."/>
            <person name="Waki K."/>
            <person name="Yamagata H."/>
            <person name="Yamamoto M."/>
            <person name="Yamamoto S."/>
            <person name="Yamane H."/>
            <person name="Yoshiki S."/>
            <person name="Yoshihara R."/>
            <person name="Yukawa K."/>
            <person name="Zhong H."/>
            <person name="Yano M."/>
            <person name="Yuan Q."/>
            <person name="Ouyang S."/>
            <person name="Liu J."/>
            <person name="Jones K.M."/>
            <person name="Gansberger K."/>
            <person name="Moffat K."/>
            <person name="Hill J."/>
            <person name="Bera J."/>
            <person name="Fadrosh D."/>
            <person name="Jin S."/>
            <person name="Johri S."/>
            <person name="Kim M."/>
            <person name="Overton L."/>
            <person name="Reardon M."/>
            <person name="Tsitrin T."/>
            <person name="Vuong H."/>
            <person name="Weaver B."/>
            <person name="Ciecko A."/>
            <person name="Tallon L."/>
            <person name="Jackson J."/>
            <person name="Pai G."/>
            <person name="Aken S.V."/>
            <person name="Utterback T."/>
            <person name="Reidmuller S."/>
            <person name="Feldblyum T."/>
            <person name="Hsiao J."/>
            <person name="Zismann V."/>
            <person name="Iobst S."/>
            <person name="de Vazeille A.R."/>
            <person name="Buell C.R."/>
            <person name="Ying K."/>
            <person name="Li Y."/>
            <person name="Lu T."/>
            <person name="Huang Y."/>
            <person name="Zhao Q."/>
            <person name="Feng Q."/>
            <person name="Zhang L."/>
            <person name="Zhu J."/>
            <person name="Weng Q."/>
            <person name="Mu J."/>
            <person name="Lu Y."/>
            <person name="Fan D."/>
            <person name="Liu Y."/>
            <person name="Guan J."/>
            <person name="Zhang Y."/>
            <person name="Yu S."/>
            <person name="Liu X."/>
            <person name="Zhang Y."/>
            <person name="Hong G."/>
            <person name="Han B."/>
            <person name="Choisne N."/>
            <person name="Demange N."/>
            <person name="Orjeda G."/>
            <person name="Samain S."/>
            <person name="Cattolico L."/>
            <person name="Pelletier E."/>
            <person name="Couloux A."/>
            <person name="Segurens B."/>
            <person name="Wincker P."/>
            <person name="D'Hont A."/>
            <person name="Scarpelli C."/>
            <person name="Weissenbach J."/>
            <person name="Salanoubat M."/>
            <person name="Quetier F."/>
            <person name="Yu Y."/>
            <person name="Kim H.R."/>
            <person name="Rambo T."/>
            <person name="Currie J."/>
            <person name="Collura K."/>
            <person name="Luo M."/>
            <person name="Yang T."/>
            <person name="Ammiraju J.S.S."/>
            <person name="Engler F."/>
            <person name="Soderlund C."/>
            <person name="Wing R.A."/>
            <person name="Palmer L.E."/>
            <person name="de la Bastide M."/>
            <person name="Spiegel L."/>
            <person name="Nascimento L."/>
            <person name="Zutavern T."/>
            <person name="O'Shaughnessy A."/>
            <person name="Dike S."/>
            <person name="Dedhia N."/>
            <person name="Preston R."/>
            <person name="Balija V."/>
            <person name="McCombie W.R."/>
            <person name="Chow T."/>
            <person name="Chen H."/>
            <person name="Chung M."/>
            <person name="Chen C."/>
            <person name="Shaw J."/>
            <person name="Wu H."/>
            <person name="Hsiao K."/>
            <person name="Chao Y."/>
            <person name="Chu M."/>
            <person name="Cheng C."/>
            <person name="Hour A."/>
            <person name="Lee P."/>
            <person name="Lin S."/>
            <person name="Lin Y."/>
            <person name="Liou J."/>
            <person name="Liu S."/>
            <person name="Hsing Y."/>
            <person name="Raghuvanshi S."/>
            <person name="Mohanty A."/>
            <person name="Bharti A.K."/>
            <person name="Gaur A."/>
            <person name="Gupta V."/>
            <person name="Kumar D."/>
            <person name="Ravi V."/>
            <person name="Vij S."/>
            <person name="Kapur A."/>
            <person name="Khurana P."/>
            <person name="Khurana P."/>
            <person name="Khurana J.P."/>
            <person name="Tyagi A.K."/>
            <person name="Gaikwad K."/>
            <person name="Singh A."/>
            <person name="Dalal V."/>
            <person name="Srivastava S."/>
            <person name="Dixit A."/>
            <person name="Pal A.K."/>
            <person name="Ghazi I.A."/>
            <person name="Yadav M."/>
            <person name="Pandit A."/>
            <person name="Bhargava A."/>
            <person name="Sureshbabu K."/>
            <person name="Batra K."/>
            <person name="Sharma T.R."/>
            <person name="Mohapatra T."/>
            <person name="Singh N.K."/>
            <person name="Messing J."/>
            <person name="Nelson A.B."/>
            <person name="Fuks G."/>
            <person name="Kavchok S."/>
            <person name="Keizer G."/>
            <person name="Linton E."/>
            <person name="Llaca V."/>
            <person name="Song R."/>
            <person name="Tanyolac B."/>
            <person name="Young S."/>
            <person name="Ho-Il K."/>
            <person name="Hahn J.H."/>
            <person name="Sangsakoo G."/>
            <person name="Vanavichit A."/>
            <person name="de Mattos Luiz.A.T."/>
            <person name="Zimmer P.D."/>
            <person name="Malone G."/>
            <person name="Dellagostin O."/>
            <person name="de Oliveira A.C."/>
            <person name="Bevan M."/>
            <person name="Bancroft I."/>
            <person name="Minx P."/>
            <person name="Cordum H."/>
            <person name="Wilson R."/>
            <person name="Cheng Z."/>
            <person name="Jin W."/>
            <person name="Jiang J."/>
            <person name="Leong S.A."/>
            <person name="Iwama H."/>
            <person name="Gojobori T."/>
            <person name="Itoh T."/>
            <person name="Niimura Y."/>
            <person name="Fujii Y."/>
            <person name="Habara T."/>
            <person name="Sakai H."/>
            <person name="Sato Y."/>
            <person name="Wilson G."/>
            <person name="Kumar K."/>
            <person name="McCouch S."/>
            <person name="Juretic N."/>
            <person name="Hoen D."/>
            <person name="Wright S."/>
            <person name="Bruskiewich R."/>
            <person name="Bureau T."/>
            <person name="Miyao A."/>
            <person name="Hirochika H."/>
            <person name="Nishikawa T."/>
            <person name="Kadowaki K."/>
            <person name="Sugiura M."/>
            <person name="Burr B."/>
            <person name="Sasaki T."/>
        </authorList>
    </citation>
    <scope>NUCLEOTIDE SEQUENCE [LARGE SCALE GENOMIC DNA]</scope>
    <source>
        <strain evidence="3">cv. Nipponbare</strain>
    </source>
</reference>
<accession>Q5Z5I0</accession>
<evidence type="ECO:0000313" key="3">
    <source>
        <dbReference type="Proteomes" id="UP000000763"/>
    </source>
</evidence>
<evidence type="ECO:0000313" key="2">
    <source>
        <dbReference type="EMBL" id="BAD62074.1"/>
    </source>
</evidence>
<dbReference type="EMBL" id="AP005688">
    <property type="protein sequence ID" value="BAD62074.1"/>
    <property type="molecule type" value="Genomic_DNA"/>
</dbReference>
<feature type="region of interest" description="Disordered" evidence="1">
    <location>
        <begin position="1"/>
        <end position="52"/>
    </location>
</feature>
<feature type="compositionally biased region" description="Low complexity" evidence="1">
    <location>
        <begin position="139"/>
        <end position="148"/>
    </location>
</feature>
<organism evidence="2 3">
    <name type="scientific">Oryza sativa subsp. japonica</name>
    <name type="common">Rice</name>
    <dbReference type="NCBI Taxonomy" id="39947"/>
    <lineage>
        <taxon>Eukaryota</taxon>
        <taxon>Viridiplantae</taxon>
        <taxon>Streptophyta</taxon>
        <taxon>Embryophyta</taxon>
        <taxon>Tracheophyta</taxon>
        <taxon>Spermatophyta</taxon>
        <taxon>Magnoliopsida</taxon>
        <taxon>Liliopsida</taxon>
        <taxon>Poales</taxon>
        <taxon>Poaceae</taxon>
        <taxon>BOP clade</taxon>
        <taxon>Oryzoideae</taxon>
        <taxon>Oryzeae</taxon>
        <taxon>Oryzinae</taxon>
        <taxon>Oryza</taxon>
        <taxon>Oryza sativa</taxon>
    </lineage>
</organism>
<feature type="region of interest" description="Disordered" evidence="1">
    <location>
        <begin position="114"/>
        <end position="148"/>
    </location>
</feature>
<name>Q5Z5I0_ORYSJ</name>
<reference evidence="3" key="2">
    <citation type="journal article" date="2008" name="Nucleic Acids Res.">
        <title>The rice annotation project database (RAP-DB): 2008 update.</title>
        <authorList>
            <consortium name="The rice annotation project (RAP)"/>
        </authorList>
    </citation>
    <scope>GENOME REANNOTATION</scope>
    <source>
        <strain evidence="3">cv. Nipponbare</strain>
    </source>
</reference>
<dbReference type="Proteomes" id="UP000000763">
    <property type="component" value="Chromosome 6"/>
</dbReference>
<evidence type="ECO:0000256" key="1">
    <source>
        <dbReference type="SAM" id="MobiDB-lite"/>
    </source>
</evidence>
<protein>
    <submittedName>
        <fullName evidence="2">Uncharacterized protein</fullName>
    </submittedName>
</protein>